<name>A0ABD2YQ80_9GENT</name>
<organism evidence="1 2">
    <name type="scientific">Cinchona calisaya</name>
    <dbReference type="NCBI Taxonomy" id="153742"/>
    <lineage>
        <taxon>Eukaryota</taxon>
        <taxon>Viridiplantae</taxon>
        <taxon>Streptophyta</taxon>
        <taxon>Embryophyta</taxon>
        <taxon>Tracheophyta</taxon>
        <taxon>Spermatophyta</taxon>
        <taxon>Magnoliopsida</taxon>
        <taxon>eudicotyledons</taxon>
        <taxon>Gunneridae</taxon>
        <taxon>Pentapetalae</taxon>
        <taxon>asterids</taxon>
        <taxon>lamiids</taxon>
        <taxon>Gentianales</taxon>
        <taxon>Rubiaceae</taxon>
        <taxon>Cinchonoideae</taxon>
        <taxon>Cinchoneae</taxon>
        <taxon>Cinchona</taxon>
    </lineage>
</organism>
<sequence length="216" mass="23610">MQIGSEVSGVSRGKGQDLFLHSFHESLIHIKHQKLQVPPIDAAIVGSDVNAQSKFESEQRAFVESKKIQDNVHFVNKTLSLAPYLAAIDVLVQNSQARSESFGRITIDAMALQLPILNIASLLTSSPWHDFQGTAAGGTQEIVVNGSTGLLHPMGKQGVIPLARNMVKLSTHNGKERLREGETEVFRTPYGAKNCSSSKGCAYERKGKPKSIVNYW</sequence>
<comment type="caution">
    <text evidence="1">The sequence shown here is derived from an EMBL/GenBank/DDBJ whole genome shotgun (WGS) entry which is preliminary data.</text>
</comment>
<dbReference type="Gene3D" id="3.40.50.2000">
    <property type="entry name" value="Glycogen Phosphorylase B"/>
    <property type="match status" value="1"/>
</dbReference>
<dbReference type="Pfam" id="PF13692">
    <property type="entry name" value="Glyco_trans_1_4"/>
    <property type="match status" value="1"/>
</dbReference>
<dbReference type="EMBL" id="JBJUIK010000012">
    <property type="protein sequence ID" value="KAL3509056.1"/>
    <property type="molecule type" value="Genomic_DNA"/>
</dbReference>
<dbReference type="PANTHER" id="PTHR47252">
    <property type="entry name" value="GLYCOSYLTRANSFERASE"/>
    <property type="match status" value="1"/>
</dbReference>
<accession>A0ABD2YQ80</accession>
<reference evidence="1 2" key="1">
    <citation type="submission" date="2024-11" db="EMBL/GenBank/DDBJ databases">
        <title>A near-complete genome assembly of Cinchona calisaya.</title>
        <authorList>
            <person name="Lian D.C."/>
            <person name="Zhao X.W."/>
            <person name="Wei L."/>
        </authorList>
    </citation>
    <scope>NUCLEOTIDE SEQUENCE [LARGE SCALE GENOMIC DNA]</scope>
    <source>
        <tissue evidence="1">Nenye</tissue>
    </source>
</reference>
<dbReference type="PANTHER" id="PTHR47252:SF4">
    <property type="entry name" value="GLYCOSYLTRANSFERASE"/>
    <property type="match status" value="1"/>
</dbReference>
<dbReference type="Proteomes" id="UP001630127">
    <property type="component" value="Unassembled WGS sequence"/>
</dbReference>
<evidence type="ECO:0000313" key="1">
    <source>
        <dbReference type="EMBL" id="KAL3509056.1"/>
    </source>
</evidence>
<keyword evidence="2" id="KW-1185">Reference proteome</keyword>
<evidence type="ECO:0000313" key="2">
    <source>
        <dbReference type="Proteomes" id="UP001630127"/>
    </source>
</evidence>
<gene>
    <name evidence="1" type="ORF">ACH5RR_028457</name>
</gene>
<proteinExistence type="predicted"/>
<protein>
    <submittedName>
        <fullName evidence="1">Uncharacterized protein</fullName>
    </submittedName>
</protein>
<dbReference type="SUPFAM" id="SSF53756">
    <property type="entry name" value="UDP-Glycosyltransferase/glycogen phosphorylase"/>
    <property type="match status" value="1"/>
</dbReference>
<dbReference type="AlphaFoldDB" id="A0ABD2YQ80"/>